<feature type="domain" description="ORC1/DEAH AAA+ ATPase" evidence="1">
    <location>
        <begin position="156"/>
        <end position="299"/>
    </location>
</feature>
<keyword evidence="3" id="KW-1185">Reference proteome</keyword>
<dbReference type="RefSeq" id="WP_380104722.1">
    <property type="nucleotide sequence ID" value="NZ_JBHSIH010000001.1"/>
</dbReference>
<evidence type="ECO:0000313" key="2">
    <source>
        <dbReference type="EMBL" id="MFD2318000.1"/>
    </source>
</evidence>
<dbReference type="InterPro" id="IPR052026">
    <property type="entry name" value="ExeA_AAA_ATPase_DNA-bind"/>
</dbReference>
<dbReference type="EMBL" id="JBHUIG010000003">
    <property type="protein sequence ID" value="MFD2318000.1"/>
    <property type="molecule type" value="Genomic_DNA"/>
</dbReference>
<accession>A0ABW5EIM6</accession>
<organism evidence="2 3">
    <name type="scientific">Delftia deserti</name>
    <dbReference type="NCBI Taxonomy" id="1651218"/>
    <lineage>
        <taxon>Bacteria</taxon>
        <taxon>Pseudomonadati</taxon>
        <taxon>Pseudomonadota</taxon>
        <taxon>Betaproteobacteria</taxon>
        <taxon>Burkholderiales</taxon>
        <taxon>Comamonadaceae</taxon>
        <taxon>Delftia</taxon>
    </lineage>
</organism>
<dbReference type="InterPro" id="IPR027417">
    <property type="entry name" value="P-loop_NTPase"/>
</dbReference>
<reference evidence="3" key="1">
    <citation type="journal article" date="2019" name="Int. J. Syst. Evol. Microbiol.">
        <title>The Global Catalogue of Microorganisms (GCM) 10K type strain sequencing project: providing services to taxonomists for standard genome sequencing and annotation.</title>
        <authorList>
            <consortium name="The Broad Institute Genomics Platform"/>
            <consortium name="The Broad Institute Genome Sequencing Center for Infectious Disease"/>
            <person name="Wu L."/>
            <person name="Ma J."/>
        </authorList>
    </citation>
    <scope>NUCLEOTIDE SEQUENCE [LARGE SCALE GENOMIC DNA]</scope>
    <source>
        <strain evidence="3">CCUG 62793</strain>
    </source>
</reference>
<gene>
    <name evidence="2" type="ORF">ACFSPV_04745</name>
</gene>
<comment type="caution">
    <text evidence="2">The sequence shown here is derived from an EMBL/GenBank/DDBJ whole genome shotgun (WGS) entry which is preliminary data.</text>
</comment>
<dbReference type="Proteomes" id="UP001597287">
    <property type="component" value="Unassembled WGS sequence"/>
</dbReference>
<protein>
    <submittedName>
        <fullName evidence="2">ExeA family protein</fullName>
    </submittedName>
</protein>
<dbReference type="PANTHER" id="PTHR35894:SF1">
    <property type="entry name" value="PHOSPHORIBULOKINASE _ URIDINE KINASE FAMILY"/>
    <property type="match status" value="1"/>
</dbReference>
<sequence length="400" mass="44073">MNHVTHLTSLATLLSSLELTQGHLSRGTGISRSAVHRLVVDGKWPARAAAAARKKVQAFLQACGVTPDLVEAALAAPAKKLAPVVRATEAVPEEATTHNPEEDAMLQPKQTLTESARKKFGLFVNPFAGEVTSDEEMFTNGEIRFVQEAAWQAAIGARMVAIIGESGAGKTTMLDDLKEKITRQHKPIVCIEPSVEGMEDNDHRGKSMKSADIQAAIVYTLDHQATVALGAEKRSRQVYRMLEESTTSGRSHLLIIEEAHALPVPTLNHLKRLHEKMRMGRRPMLGILLLGHPELEKKLSRYDVREVMQRTEIARLRPLEADLGAYLQVRVQRVGRKVEELITPDGVDELRSRLTVNAGDRAGFKSLLYPLNVNNWMIAALNTAAELGAPRVDRDVIRAV</sequence>
<dbReference type="InterPro" id="IPR049945">
    <property type="entry name" value="AAA_22"/>
</dbReference>
<dbReference type="PANTHER" id="PTHR35894">
    <property type="entry name" value="GENERAL SECRETION PATHWAY PROTEIN A-RELATED"/>
    <property type="match status" value="1"/>
</dbReference>
<name>A0ABW5EIM6_9BURK</name>
<dbReference type="SUPFAM" id="SSF52540">
    <property type="entry name" value="P-loop containing nucleoside triphosphate hydrolases"/>
    <property type="match status" value="1"/>
</dbReference>
<proteinExistence type="predicted"/>
<dbReference type="Gene3D" id="3.40.50.300">
    <property type="entry name" value="P-loop containing nucleotide triphosphate hydrolases"/>
    <property type="match status" value="1"/>
</dbReference>
<dbReference type="Pfam" id="PF13401">
    <property type="entry name" value="AAA_22"/>
    <property type="match status" value="1"/>
</dbReference>
<evidence type="ECO:0000259" key="1">
    <source>
        <dbReference type="Pfam" id="PF13401"/>
    </source>
</evidence>
<evidence type="ECO:0000313" key="3">
    <source>
        <dbReference type="Proteomes" id="UP001597287"/>
    </source>
</evidence>